<evidence type="ECO:0000313" key="6">
    <source>
        <dbReference type="EMBL" id="KYK65382.1"/>
    </source>
</evidence>
<dbReference type="InterPro" id="IPR032174">
    <property type="entry name" value="Aquarius_N"/>
</dbReference>
<dbReference type="Gene3D" id="3.40.50.300">
    <property type="entry name" value="P-loop containing nucleotide triphosphate hydrolases"/>
    <property type="match status" value="1"/>
</dbReference>
<sequence length="1648" mass="185505">MCAYGRRPPPPPPDGGRPATVGPAGPQILRVGASHPASSAPPPPPSACSRRPLVLRRVAPRPPSAPSPPVTANAASLLASSSCGEQAGSPLEKSERRERGARGEKDERGALRDLPSSRRQGVSHTFSKLGQSRWKRPPLVHPDAVGFFREQLAEQERLLKAAEATASELEKKAAHASDAADAAEGGAGKKGRHSVEKQLRLANKRVEAAKKRFEDARETLEAIAQVESAPNEDAEESEKSEARGVRRQQEGFDPSLVTQIYDDLVDAHFPQQGLLTLEFSLFFENYLWPFFPVHGAETPADADSAEPTVSKAHLLLIVCMLLEKHRKNLPLWESFLNHPLLRDSDGRRTEAREETGGKKETGGEDVEMDGGASQERRNGERDAVAAELSADNMVRLPDEFFHAKFSSLLYSLLDLFLRSADAYPTAESGTANGCVEASSAGDCAAAKKPSSLLSVAEKTLVVRFLILCFQGLEEVMLRRVTLAVCGSSMWVHASPKFLDQLLETSGAALLLWQKGKKKLQLADEALEAKNIDGISKENSSLGPKDQAAKKRARDREIKRARTERDFFPLFLQQFFWLIDDVPLKYADEGPPMEVVYLAERMLELLIDLENQLPTRRCILPLLNDLHVVVRARMAALAKTPEAGVYKQMVELLDFYSRFEIDNDSGLPLTPNQCVDAHYRRVADFQRLCFSLSSDIPALKLPALAAVSAIDAPAELRGLLDKQELLTLLQMATHLNLVDPQTLPGAPRPEVAPSSTFAAFYARLPPHSRRTKKWIREFLTETLCHHLERRPDQIQQLNALSLYPSEEEMWNEAILPADQYTGDTALALPKLNLQFLTIHDYLLRNFNLFRLESIYEIREDVQDAIFRMKPRRKEAPSAVTGVYADSSALDAGGGRTVFEGSARMALELQRFSVVAVEKPKVGETVPAEVRAELSIDLAGLKPQVAREWDALRQFDVLFLVAIVAPKEAYTGRLQELEQVHQFPEKFGVVVLRGCEVVEVLDEDGKVISEFNPLEPRMPMGTARTLRVLLDPNQYSRDVLRMEEEGFEDFYSCFNLVIRRHPKHNTFKAVLSTIRSLMNHPEDVVIPAWLHDLFLGFGDPGSAQFFRLPSRLRHLDFRDTFLDLVHLREALAEAELETEGNVASPPFVLDVRDAEPAEKGDPTGWPALKVRASTYTLPAVGPYPDCVRHTNKIRFTPQQVRCLLSGLQPGLTMVVGPPGSGKTDTAAHLAYLLYHNFPSEKVLLVSHSNAALNDLFRKIKNLDVDETHLLRLGRGEQDLYAESRERAVGKIGDLDDEVEDFSFSKQGRVNMVLERRKQLLEKVEKLGRSLEEQDAPGLSVGDVGFSCETALQFYRYHVLFRMERFRKLVRRMKLLEEKYRRVHADEEKEVNEEEENAFWSRVSQVFSDLEQERGTPLVVKVEKARQVQGEDAHETNGDEQEQDENACISVDPVRAMREFRHTYFELLFPFPLFFADAPQPLFVKDKAKDEEMAECCFRYIDRIFQQIDDCRAFELLRTAGDRANYLITKHARMIAMTCTHAAMTRENLVGLKFQYDTLIIEEAAQILEVETFIPMLLQQLERGGVSRLKRVVLIGDHHQLPPIVKHRVKKKPSTWLPFSSSCFFLERVERREFLEEGRPEKVLFWGGRGR</sequence>
<proteinExistence type="predicted"/>
<feature type="compositionally biased region" description="Basic and acidic residues" evidence="1">
    <location>
        <begin position="237"/>
        <end position="249"/>
    </location>
</feature>
<evidence type="ECO:0000259" key="3">
    <source>
        <dbReference type="Pfam" id="PF16399"/>
    </source>
</evidence>
<evidence type="ECO:0000313" key="7">
    <source>
        <dbReference type="Proteomes" id="UP000075225"/>
    </source>
</evidence>
<evidence type="ECO:0000259" key="2">
    <source>
        <dbReference type="Pfam" id="PF13086"/>
    </source>
</evidence>
<reference evidence="7" key="1">
    <citation type="submission" date="2016-03" db="EMBL/GenBank/DDBJ databases">
        <authorList>
            <person name="Sibley D."/>
            <person name="Venepally P."/>
            <person name="Karamycheva S."/>
            <person name="Hadjithomas M."/>
            <person name="Khan A."/>
            <person name="Brunk B."/>
            <person name="Roos D."/>
            <person name="Caler E."/>
            <person name="Lorenzi H."/>
        </authorList>
    </citation>
    <scope>NUCLEOTIDE SEQUENCE [LARGE SCALE GENOMIC DNA]</scope>
    <source>
        <strain evidence="7">TgCatPRC2</strain>
    </source>
</reference>
<organism evidence="6 7">
    <name type="scientific">Toxoplasma gondii TgCatPRC2</name>
    <dbReference type="NCBI Taxonomy" id="1130821"/>
    <lineage>
        <taxon>Eukaryota</taxon>
        <taxon>Sar</taxon>
        <taxon>Alveolata</taxon>
        <taxon>Apicomplexa</taxon>
        <taxon>Conoidasida</taxon>
        <taxon>Coccidia</taxon>
        <taxon>Eucoccidiorida</taxon>
        <taxon>Eimeriorina</taxon>
        <taxon>Sarcocystidae</taxon>
        <taxon>Toxoplasma</taxon>
    </lineage>
</organism>
<feature type="non-terminal residue" evidence="6">
    <location>
        <position position="1648"/>
    </location>
</feature>
<dbReference type="Pfam" id="PF21143">
    <property type="entry name" value="Aquarius_N_2nd"/>
    <property type="match status" value="1"/>
</dbReference>
<feature type="region of interest" description="Disordered" evidence="1">
    <location>
        <begin position="223"/>
        <end position="249"/>
    </location>
</feature>
<feature type="domain" description="RNA helicase aquarius N-terminal" evidence="3">
    <location>
        <begin position="452"/>
        <end position="789"/>
    </location>
</feature>
<feature type="domain" description="RNA helicase aquarius insertion" evidence="5">
    <location>
        <begin position="1109"/>
        <end position="1182"/>
    </location>
</feature>
<evidence type="ECO:0000256" key="1">
    <source>
        <dbReference type="SAM" id="MobiDB-lite"/>
    </source>
</evidence>
<name>A0A151H7S5_TOXGO</name>
<dbReference type="SUPFAM" id="SSF52540">
    <property type="entry name" value="P-loop containing nucleoside triphosphate hydrolases"/>
    <property type="match status" value="1"/>
</dbReference>
<feature type="domain" description="RNA helicase aquarius N-terminal" evidence="3">
    <location>
        <begin position="247"/>
        <end position="339"/>
    </location>
</feature>
<dbReference type="Proteomes" id="UP000075225">
    <property type="component" value="Unassembled WGS sequence"/>
</dbReference>
<dbReference type="GO" id="GO:0003729">
    <property type="term" value="F:mRNA binding"/>
    <property type="evidence" value="ECO:0007669"/>
    <property type="project" value="TreeGrafter"/>
</dbReference>
<feature type="compositionally biased region" description="Low complexity" evidence="1">
    <location>
        <begin position="47"/>
        <end position="57"/>
    </location>
</feature>
<feature type="domain" description="DNA2/NAM7 helicase helicase" evidence="2">
    <location>
        <begin position="1204"/>
        <end position="1603"/>
    </location>
</feature>
<comment type="caution">
    <text evidence="6">The sequence shown here is derived from an EMBL/GenBank/DDBJ whole genome shotgun (WGS) entry which is preliminary data.</text>
</comment>
<feature type="region of interest" description="Disordered" evidence="1">
    <location>
        <begin position="345"/>
        <end position="382"/>
    </location>
</feature>
<dbReference type="GO" id="GO:0071013">
    <property type="term" value="C:catalytic step 2 spliceosome"/>
    <property type="evidence" value="ECO:0007669"/>
    <property type="project" value="TreeGrafter"/>
</dbReference>
<feature type="compositionally biased region" description="Basic and acidic residues" evidence="1">
    <location>
        <begin position="92"/>
        <end position="111"/>
    </location>
</feature>
<dbReference type="Pfam" id="PF21144">
    <property type="entry name" value="Aquarius_N_3rd"/>
    <property type="match status" value="1"/>
</dbReference>
<dbReference type="Pfam" id="PF13086">
    <property type="entry name" value="AAA_11"/>
    <property type="match status" value="1"/>
</dbReference>
<evidence type="ECO:0000259" key="5">
    <source>
        <dbReference type="Pfam" id="PF21144"/>
    </source>
</evidence>
<dbReference type="InterPro" id="IPR048966">
    <property type="entry name" value="Aquarius_b-barrel"/>
</dbReference>
<dbReference type="InterPro" id="IPR027417">
    <property type="entry name" value="P-loop_NTPase"/>
</dbReference>
<dbReference type="InterPro" id="IPR041677">
    <property type="entry name" value="DNA2/NAM7_AAA_11"/>
</dbReference>
<protein>
    <submittedName>
        <fullName evidence="6">Putative aquarius</fullName>
    </submittedName>
</protein>
<dbReference type="PANTHER" id="PTHR10887:SF5">
    <property type="entry name" value="RNA HELICASE AQUARIUS"/>
    <property type="match status" value="1"/>
</dbReference>
<feature type="compositionally biased region" description="Low complexity" evidence="1">
    <location>
        <begin position="70"/>
        <end position="82"/>
    </location>
</feature>
<dbReference type="PANTHER" id="PTHR10887">
    <property type="entry name" value="DNA2/NAM7 HELICASE FAMILY"/>
    <property type="match status" value="1"/>
</dbReference>
<dbReference type="GO" id="GO:0004386">
    <property type="term" value="F:helicase activity"/>
    <property type="evidence" value="ECO:0007669"/>
    <property type="project" value="InterPro"/>
</dbReference>
<feature type="compositionally biased region" description="Polar residues" evidence="1">
    <location>
        <begin position="117"/>
        <end position="130"/>
    </location>
</feature>
<dbReference type="OrthoDB" id="331550at2759"/>
<accession>A0A151H7S5</accession>
<feature type="region of interest" description="Disordered" evidence="1">
    <location>
        <begin position="165"/>
        <end position="195"/>
    </location>
</feature>
<feature type="region of interest" description="Disordered" evidence="1">
    <location>
        <begin position="1"/>
        <end position="138"/>
    </location>
</feature>
<feature type="compositionally biased region" description="Basic and acidic residues" evidence="1">
    <location>
        <begin position="345"/>
        <end position="362"/>
    </location>
</feature>
<dbReference type="Pfam" id="PF16399">
    <property type="entry name" value="Aquarius_N_1st"/>
    <property type="match status" value="2"/>
</dbReference>
<dbReference type="InterPro" id="IPR048967">
    <property type="entry name" value="Aquarius_insert"/>
</dbReference>
<gene>
    <name evidence="6" type="ORF">TGPRC2_314410A</name>
</gene>
<evidence type="ECO:0000259" key="4">
    <source>
        <dbReference type="Pfam" id="PF21143"/>
    </source>
</evidence>
<dbReference type="EMBL" id="AHZP02001983">
    <property type="protein sequence ID" value="KYK65382.1"/>
    <property type="molecule type" value="Genomic_DNA"/>
</dbReference>
<dbReference type="VEuPathDB" id="ToxoDB:TGPRC2_314410A"/>
<feature type="compositionally biased region" description="Pro residues" evidence="1">
    <location>
        <begin position="60"/>
        <end position="69"/>
    </location>
</feature>
<dbReference type="InterPro" id="IPR045055">
    <property type="entry name" value="DNA2/NAM7-like"/>
</dbReference>
<feature type="domain" description="RNA helicase aquarius beta-barrel" evidence="4">
    <location>
        <begin position="892"/>
        <end position="1058"/>
    </location>
</feature>